<dbReference type="GO" id="GO:0046930">
    <property type="term" value="C:pore complex"/>
    <property type="evidence" value="ECO:0007669"/>
    <property type="project" value="UniProtKB-KW"/>
</dbReference>
<dbReference type="AlphaFoldDB" id="A0A5E7C598"/>
<name>A0A5E7C598_PSEFL</name>
<feature type="domain" description="SLBB" evidence="16">
    <location>
        <begin position="169"/>
        <end position="249"/>
    </location>
</feature>
<dbReference type="GO" id="GO:0015159">
    <property type="term" value="F:polysaccharide transmembrane transporter activity"/>
    <property type="evidence" value="ECO:0007669"/>
    <property type="project" value="InterPro"/>
</dbReference>
<organism evidence="17 18">
    <name type="scientific">Pseudomonas fluorescens</name>
    <dbReference type="NCBI Taxonomy" id="294"/>
    <lineage>
        <taxon>Bacteria</taxon>
        <taxon>Pseudomonadati</taxon>
        <taxon>Pseudomonadota</taxon>
        <taxon>Gammaproteobacteria</taxon>
        <taxon>Pseudomonadales</taxon>
        <taxon>Pseudomonadaceae</taxon>
        <taxon>Pseudomonas</taxon>
    </lineage>
</organism>
<dbReference type="GO" id="GO:0009279">
    <property type="term" value="C:cell outer membrane"/>
    <property type="evidence" value="ECO:0007669"/>
    <property type="project" value="UniProtKB-SubCell"/>
</dbReference>
<sequence>MPLFRCPGLSFWLRVRCIGGNWPPGSARRLLFDRFFGVKGEGVLSPRFYVKLLACYLVGGIPMLRLLLPVLCALVVLPSVTSADEKPAAYRLNPGDSITVSVWGDEKLKDVEAQVLPDGNITFPLAGQIDVAGLDATAVAKKIAASLKKYISDPNPDVSVVITSTAGNLVYVQGKVLKPGPVQMSGPTAVLQVLSGSGGFDKFAKVDEIKVVRRNGAKQEILPVHYDDLMSGDDMSTNFQLQAGDTLIVP</sequence>
<evidence type="ECO:0000256" key="5">
    <source>
        <dbReference type="ARBA" id="ARBA00022597"/>
    </source>
</evidence>
<dbReference type="GO" id="GO:0006811">
    <property type="term" value="P:monoatomic ion transport"/>
    <property type="evidence" value="ECO:0007669"/>
    <property type="project" value="UniProtKB-KW"/>
</dbReference>
<evidence type="ECO:0000256" key="8">
    <source>
        <dbReference type="ARBA" id="ARBA00023047"/>
    </source>
</evidence>
<keyword evidence="10" id="KW-0626">Porin</keyword>
<keyword evidence="9" id="KW-0406">Ion transport</keyword>
<dbReference type="PANTHER" id="PTHR33619:SF3">
    <property type="entry name" value="POLYSACCHARIDE EXPORT PROTEIN GFCE-RELATED"/>
    <property type="match status" value="1"/>
</dbReference>
<keyword evidence="8" id="KW-0625">Polysaccharide transport</keyword>
<evidence type="ECO:0000256" key="1">
    <source>
        <dbReference type="ARBA" id="ARBA00004571"/>
    </source>
</evidence>
<comment type="subcellular location">
    <subcellularLocation>
        <location evidence="1">Cell outer membrane</location>
        <topology evidence="1">Multi-pass membrane protein</topology>
    </subcellularLocation>
</comment>
<dbReference type="GO" id="GO:0015288">
    <property type="term" value="F:porin activity"/>
    <property type="evidence" value="ECO:0007669"/>
    <property type="project" value="UniProtKB-KW"/>
</dbReference>
<dbReference type="EMBL" id="CABVHQ010000021">
    <property type="protein sequence ID" value="VVN99746.1"/>
    <property type="molecule type" value="Genomic_DNA"/>
</dbReference>
<dbReference type="Pfam" id="PF22461">
    <property type="entry name" value="SLBB_2"/>
    <property type="match status" value="1"/>
</dbReference>
<evidence type="ECO:0000256" key="3">
    <source>
        <dbReference type="ARBA" id="ARBA00022448"/>
    </source>
</evidence>
<evidence type="ECO:0000313" key="17">
    <source>
        <dbReference type="EMBL" id="VVN99746.1"/>
    </source>
</evidence>
<keyword evidence="7" id="KW-0732">Signal</keyword>
<gene>
    <name evidence="17" type="ORF">PS691_02533</name>
</gene>
<evidence type="ECO:0000256" key="6">
    <source>
        <dbReference type="ARBA" id="ARBA00022692"/>
    </source>
</evidence>
<evidence type="ECO:0000256" key="14">
    <source>
        <dbReference type="ARBA" id="ARBA00023288"/>
    </source>
</evidence>
<keyword evidence="13" id="KW-0998">Cell outer membrane</keyword>
<keyword evidence="6" id="KW-0812">Transmembrane</keyword>
<accession>A0A5E7C598</accession>
<comment type="similarity">
    <text evidence="2">Belongs to the BexD/CtrA/VexA family.</text>
</comment>
<dbReference type="InterPro" id="IPR049712">
    <property type="entry name" value="Poly_export"/>
</dbReference>
<proteinExistence type="inferred from homology"/>
<evidence type="ECO:0000256" key="9">
    <source>
        <dbReference type="ARBA" id="ARBA00023065"/>
    </source>
</evidence>
<evidence type="ECO:0000256" key="7">
    <source>
        <dbReference type="ARBA" id="ARBA00022729"/>
    </source>
</evidence>
<evidence type="ECO:0000256" key="2">
    <source>
        <dbReference type="ARBA" id="ARBA00009450"/>
    </source>
</evidence>
<evidence type="ECO:0000256" key="11">
    <source>
        <dbReference type="ARBA" id="ARBA00023136"/>
    </source>
</evidence>
<evidence type="ECO:0000259" key="16">
    <source>
        <dbReference type="Pfam" id="PF22461"/>
    </source>
</evidence>
<keyword evidence="4" id="KW-1134">Transmembrane beta strand</keyword>
<dbReference type="Gene3D" id="3.10.560.10">
    <property type="entry name" value="Outer membrane lipoprotein wza domain like"/>
    <property type="match status" value="1"/>
</dbReference>
<evidence type="ECO:0000256" key="12">
    <source>
        <dbReference type="ARBA" id="ARBA00023139"/>
    </source>
</evidence>
<evidence type="ECO:0000256" key="13">
    <source>
        <dbReference type="ARBA" id="ARBA00023237"/>
    </source>
</evidence>
<keyword evidence="11" id="KW-0472">Membrane</keyword>
<evidence type="ECO:0000313" key="18">
    <source>
        <dbReference type="Proteomes" id="UP000337909"/>
    </source>
</evidence>
<keyword evidence="14" id="KW-0449">Lipoprotein</keyword>
<evidence type="ECO:0000256" key="10">
    <source>
        <dbReference type="ARBA" id="ARBA00023114"/>
    </source>
</evidence>
<reference evidence="17 18" key="1">
    <citation type="submission" date="2019-09" db="EMBL/GenBank/DDBJ databases">
        <authorList>
            <person name="Chandra G."/>
            <person name="Truman W A."/>
        </authorList>
    </citation>
    <scope>NUCLEOTIDE SEQUENCE [LARGE SCALE GENOMIC DNA]</scope>
    <source>
        <strain evidence="17">PS691</strain>
    </source>
</reference>
<dbReference type="InterPro" id="IPR003715">
    <property type="entry name" value="Poly_export_N"/>
</dbReference>
<dbReference type="InterPro" id="IPR054765">
    <property type="entry name" value="SLBB_dom"/>
</dbReference>
<dbReference type="Pfam" id="PF02563">
    <property type="entry name" value="Poly_export"/>
    <property type="match status" value="1"/>
</dbReference>
<dbReference type="Proteomes" id="UP000337909">
    <property type="component" value="Unassembled WGS sequence"/>
</dbReference>
<keyword evidence="12" id="KW-0564">Palmitate</keyword>
<evidence type="ECO:0008006" key="19">
    <source>
        <dbReference type="Google" id="ProtNLM"/>
    </source>
</evidence>
<protein>
    <recommendedName>
        <fullName evidence="19">Soluble ligand binding domain-containing protein</fullName>
    </recommendedName>
</protein>
<keyword evidence="5" id="KW-0762">Sugar transport</keyword>
<feature type="domain" description="Polysaccharide export protein N-terminal" evidence="15">
    <location>
        <begin position="86"/>
        <end position="160"/>
    </location>
</feature>
<evidence type="ECO:0000256" key="4">
    <source>
        <dbReference type="ARBA" id="ARBA00022452"/>
    </source>
</evidence>
<dbReference type="PANTHER" id="PTHR33619">
    <property type="entry name" value="POLYSACCHARIDE EXPORT PROTEIN GFCE-RELATED"/>
    <property type="match status" value="1"/>
</dbReference>
<evidence type="ECO:0000259" key="15">
    <source>
        <dbReference type="Pfam" id="PF02563"/>
    </source>
</evidence>
<keyword evidence="3" id="KW-0813">Transport</keyword>